<keyword evidence="2" id="KW-1185">Reference proteome</keyword>
<evidence type="ECO:0000313" key="2">
    <source>
        <dbReference type="Proteomes" id="UP000887013"/>
    </source>
</evidence>
<sequence length="101" mass="11474">MSLTRRKRIYGVLHLQQSERSLLAESRFAREACAMDCCGFRSKISTTVLLPYEIIRLDKSFCLLVGVRSLKDKAEAFVAGRACREERGTPPITRKGFSDFN</sequence>
<dbReference type="EMBL" id="BMAW01028489">
    <property type="protein sequence ID" value="GFU07617.1"/>
    <property type="molecule type" value="Genomic_DNA"/>
</dbReference>
<proteinExistence type="predicted"/>
<dbReference type="AlphaFoldDB" id="A0A8X6QD80"/>
<reference evidence="1" key="1">
    <citation type="submission" date="2020-08" db="EMBL/GenBank/DDBJ databases">
        <title>Multicomponent nature underlies the extraordinary mechanical properties of spider dragline silk.</title>
        <authorList>
            <person name="Kono N."/>
            <person name="Nakamura H."/>
            <person name="Mori M."/>
            <person name="Yoshida Y."/>
            <person name="Ohtoshi R."/>
            <person name="Malay A.D."/>
            <person name="Moran D.A.P."/>
            <person name="Tomita M."/>
            <person name="Numata K."/>
            <person name="Arakawa K."/>
        </authorList>
    </citation>
    <scope>NUCLEOTIDE SEQUENCE</scope>
</reference>
<organism evidence="1 2">
    <name type="scientific">Nephila pilipes</name>
    <name type="common">Giant wood spider</name>
    <name type="synonym">Nephila maculata</name>
    <dbReference type="NCBI Taxonomy" id="299642"/>
    <lineage>
        <taxon>Eukaryota</taxon>
        <taxon>Metazoa</taxon>
        <taxon>Ecdysozoa</taxon>
        <taxon>Arthropoda</taxon>
        <taxon>Chelicerata</taxon>
        <taxon>Arachnida</taxon>
        <taxon>Araneae</taxon>
        <taxon>Araneomorphae</taxon>
        <taxon>Entelegynae</taxon>
        <taxon>Araneoidea</taxon>
        <taxon>Nephilidae</taxon>
        <taxon>Nephila</taxon>
    </lineage>
</organism>
<comment type="caution">
    <text evidence="1">The sequence shown here is derived from an EMBL/GenBank/DDBJ whole genome shotgun (WGS) entry which is preliminary data.</text>
</comment>
<dbReference type="OrthoDB" id="10571310at2759"/>
<name>A0A8X6QD80_NEPPI</name>
<dbReference type="Proteomes" id="UP000887013">
    <property type="component" value="Unassembled WGS sequence"/>
</dbReference>
<evidence type="ECO:0000313" key="1">
    <source>
        <dbReference type="EMBL" id="GFU07617.1"/>
    </source>
</evidence>
<protein>
    <submittedName>
        <fullName evidence="1">Uncharacterized protein</fullName>
    </submittedName>
</protein>
<accession>A0A8X6QD80</accession>
<gene>
    <name evidence="1" type="ORF">NPIL_185091</name>
</gene>